<dbReference type="InterPro" id="IPR001173">
    <property type="entry name" value="Glyco_trans_2-like"/>
</dbReference>
<dbReference type="Proteomes" id="UP001589619">
    <property type="component" value="Unassembled WGS sequence"/>
</dbReference>
<feature type="domain" description="Glycosyltransferase 2-like" evidence="1">
    <location>
        <begin position="11"/>
        <end position="65"/>
    </location>
</feature>
<dbReference type="Gene3D" id="3.90.550.10">
    <property type="entry name" value="Spore Coat Polysaccharide Biosynthesis Protein SpsA, Chain A"/>
    <property type="match status" value="1"/>
</dbReference>
<gene>
    <name evidence="2" type="ORF">ACFFNY_17070</name>
</gene>
<dbReference type="EC" id="2.4.-.-" evidence="2"/>
<evidence type="ECO:0000313" key="3">
    <source>
        <dbReference type="Proteomes" id="UP001589619"/>
    </source>
</evidence>
<reference evidence="2 3" key="1">
    <citation type="submission" date="2024-09" db="EMBL/GenBank/DDBJ databases">
        <authorList>
            <person name="Sun Q."/>
            <person name="Mori K."/>
        </authorList>
    </citation>
    <scope>NUCLEOTIDE SEQUENCE [LARGE SCALE GENOMIC DNA]</scope>
    <source>
        <strain evidence="2 3">JCM 12520</strain>
    </source>
</reference>
<dbReference type="SUPFAM" id="SSF53448">
    <property type="entry name" value="Nucleotide-diphospho-sugar transferases"/>
    <property type="match status" value="1"/>
</dbReference>
<organism evidence="2 3">
    <name type="scientific">Paenibacillus hodogayensis</name>
    <dbReference type="NCBI Taxonomy" id="279208"/>
    <lineage>
        <taxon>Bacteria</taxon>
        <taxon>Bacillati</taxon>
        <taxon>Bacillota</taxon>
        <taxon>Bacilli</taxon>
        <taxon>Bacillales</taxon>
        <taxon>Paenibacillaceae</taxon>
        <taxon>Paenibacillus</taxon>
    </lineage>
</organism>
<keyword evidence="3" id="KW-1185">Reference proteome</keyword>
<keyword evidence="2" id="KW-0328">Glycosyltransferase</keyword>
<dbReference type="Pfam" id="PF00535">
    <property type="entry name" value="Glycos_transf_2"/>
    <property type="match status" value="1"/>
</dbReference>
<evidence type="ECO:0000259" key="1">
    <source>
        <dbReference type="Pfam" id="PF00535"/>
    </source>
</evidence>
<dbReference type="GO" id="GO:0016757">
    <property type="term" value="F:glycosyltransferase activity"/>
    <property type="evidence" value="ECO:0007669"/>
    <property type="project" value="UniProtKB-KW"/>
</dbReference>
<sequence>MSIVCIHALGECLNFGISKSRYETIAKCDDDDYYAPNYLAQQVNTLERKNADLVCKRTVFMYFEKSKTLANSKAKRSKRRNISISKKTVGTYKVSSN</sequence>
<evidence type="ECO:0000313" key="2">
    <source>
        <dbReference type="EMBL" id="MFB9753279.1"/>
    </source>
</evidence>
<comment type="caution">
    <text evidence="2">The sequence shown here is derived from an EMBL/GenBank/DDBJ whole genome shotgun (WGS) entry which is preliminary data.</text>
</comment>
<name>A0ABV5VY90_9BACL</name>
<accession>A0ABV5VY90</accession>
<dbReference type="CDD" id="cd00761">
    <property type="entry name" value="Glyco_tranf_GTA_type"/>
    <property type="match status" value="1"/>
</dbReference>
<protein>
    <submittedName>
        <fullName evidence="2">Glycosyltransferase</fullName>
        <ecNumber evidence="2">2.4.-.-</ecNumber>
    </submittedName>
</protein>
<proteinExistence type="predicted"/>
<dbReference type="InterPro" id="IPR029044">
    <property type="entry name" value="Nucleotide-diphossugar_trans"/>
</dbReference>
<dbReference type="RefSeq" id="WP_379118577.1">
    <property type="nucleotide sequence ID" value="NZ_JBHMAG010000012.1"/>
</dbReference>
<keyword evidence="2" id="KW-0808">Transferase</keyword>
<dbReference type="EMBL" id="JBHMAG010000012">
    <property type="protein sequence ID" value="MFB9753279.1"/>
    <property type="molecule type" value="Genomic_DNA"/>
</dbReference>